<dbReference type="Proteomes" id="UP000248340">
    <property type="component" value="Unassembled WGS sequence"/>
</dbReference>
<sequence length="118" mass="12954">MTGRCKLVKLVCITVLCVDWGYGSTEHALRGLLHQTAWLNMDRSVPTSPSPVPRSESSKHHDHHESDDDDLHSDHDQSPAGSDEMRRKTVPKSLSLTLRPGSLLTPFLSQGGDVDASI</sequence>
<dbReference type="GeneID" id="37136676"/>
<accession>A0A319D856</accession>
<dbReference type="AlphaFoldDB" id="A0A319D856"/>
<feature type="region of interest" description="Disordered" evidence="1">
    <location>
        <begin position="42"/>
        <end position="95"/>
    </location>
</feature>
<keyword evidence="2" id="KW-0732">Signal</keyword>
<proteinExistence type="predicted"/>
<dbReference type="RefSeq" id="XP_025497373.1">
    <property type="nucleotide sequence ID" value="XM_025633935.1"/>
</dbReference>
<feature type="compositionally biased region" description="Basic and acidic residues" evidence="1">
    <location>
        <begin position="56"/>
        <end position="87"/>
    </location>
</feature>
<reference evidence="3 4" key="1">
    <citation type="submission" date="2016-12" db="EMBL/GenBank/DDBJ databases">
        <title>The genomes of Aspergillus section Nigri reveals drivers in fungal speciation.</title>
        <authorList>
            <consortium name="DOE Joint Genome Institute"/>
            <person name="Vesth T.C."/>
            <person name="Nybo J."/>
            <person name="Theobald S."/>
            <person name="Brandl J."/>
            <person name="Frisvad J.C."/>
            <person name="Nielsen K.F."/>
            <person name="Lyhne E.K."/>
            <person name="Kogle M.E."/>
            <person name="Kuo A."/>
            <person name="Riley R."/>
            <person name="Clum A."/>
            <person name="Nolan M."/>
            <person name="Lipzen A."/>
            <person name="Salamov A."/>
            <person name="Henrissat B."/>
            <person name="Wiebenga A."/>
            <person name="De Vries R.P."/>
            <person name="Grigoriev I.V."/>
            <person name="Mortensen U.H."/>
            <person name="Andersen M.R."/>
            <person name="Baker S.E."/>
        </authorList>
    </citation>
    <scope>NUCLEOTIDE SEQUENCE [LARGE SCALE GENOMIC DNA]</scope>
    <source>
        <strain evidence="3 4">CBS 121591</strain>
    </source>
</reference>
<evidence type="ECO:0000256" key="2">
    <source>
        <dbReference type="SAM" id="SignalP"/>
    </source>
</evidence>
<evidence type="ECO:0008006" key="5">
    <source>
        <dbReference type="Google" id="ProtNLM"/>
    </source>
</evidence>
<feature type="chain" id="PRO_5016462915" description="Secreted protein" evidence="2">
    <location>
        <begin position="24"/>
        <end position="118"/>
    </location>
</feature>
<evidence type="ECO:0000313" key="4">
    <source>
        <dbReference type="Proteomes" id="UP000248340"/>
    </source>
</evidence>
<feature type="signal peptide" evidence="2">
    <location>
        <begin position="1"/>
        <end position="23"/>
    </location>
</feature>
<dbReference type="VEuPathDB" id="FungiDB:BO82DRAFT_349693"/>
<evidence type="ECO:0000256" key="1">
    <source>
        <dbReference type="SAM" id="MobiDB-lite"/>
    </source>
</evidence>
<organism evidence="3 4">
    <name type="scientific">Aspergillus uvarum CBS 121591</name>
    <dbReference type="NCBI Taxonomy" id="1448315"/>
    <lineage>
        <taxon>Eukaryota</taxon>
        <taxon>Fungi</taxon>
        <taxon>Dikarya</taxon>
        <taxon>Ascomycota</taxon>
        <taxon>Pezizomycotina</taxon>
        <taxon>Eurotiomycetes</taxon>
        <taxon>Eurotiomycetidae</taxon>
        <taxon>Eurotiales</taxon>
        <taxon>Aspergillaceae</taxon>
        <taxon>Aspergillus</taxon>
        <taxon>Aspergillus subgen. Circumdati</taxon>
    </lineage>
</organism>
<name>A0A319D856_9EURO</name>
<gene>
    <name evidence="3" type="ORF">BO82DRAFT_349693</name>
</gene>
<keyword evidence="4" id="KW-1185">Reference proteome</keyword>
<evidence type="ECO:0000313" key="3">
    <source>
        <dbReference type="EMBL" id="PYH87173.1"/>
    </source>
</evidence>
<protein>
    <recommendedName>
        <fullName evidence="5">Secreted protein</fullName>
    </recommendedName>
</protein>
<dbReference type="EMBL" id="KZ821674">
    <property type="protein sequence ID" value="PYH87173.1"/>
    <property type="molecule type" value="Genomic_DNA"/>
</dbReference>